<dbReference type="PANTHER" id="PTHR43685">
    <property type="entry name" value="GLYCOSYLTRANSFERASE"/>
    <property type="match status" value="1"/>
</dbReference>
<evidence type="ECO:0000259" key="4">
    <source>
        <dbReference type="Pfam" id="PF00535"/>
    </source>
</evidence>
<evidence type="ECO:0000256" key="3">
    <source>
        <dbReference type="ARBA" id="ARBA00022679"/>
    </source>
</evidence>
<evidence type="ECO:0000256" key="1">
    <source>
        <dbReference type="ARBA" id="ARBA00006739"/>
    </source>
</evidence>
<dbReference type="Gene3D" id="3.90.550.10">
    <property type="entry name" value="Spore Coat Polysaccharide Biosynthesis Protein SpsA, Chain A"/>
    <property type="match status" value="1"/>
</dbReference>
<feature type="domain" description="Glycosyltransferase 2-like" evidence="4">
    <location>
        <begin position="8"/>
        <end position="116"/>
    </location>
</feature>
<reference evidence="5" key="1">
    <citation type="submission" date="2021-03" db="EMBL/GenBank/DDBJ databases">
        <title>Sagittula salina sp. nov. strain M10.9X isolated from the marine waste.</title>
        <authorList>
            <person name="Satari L."/>
            <person name="Molina-Menor E."/>
            <person name="Vidal-Verdu A."/>
            <person name="Pascual J."/>
            <person name="Pereto J."/>
            <person name="Porcar M."/>
        </authorList>
    </citation>
    <scope>NUCLEOTIDE SEQUENCE</scope>
    <source>
        <strain evidence="5">M10.9X</strain>
    </source>
</reference>
<dbReference type="PANTHER" id="PTHR43685:SF5">
    <property type="entry name" value="GLYCOSYLTRANSFERASE EPSE-RELATED"/>
    <property type="match status" value="1"/>
</dbReference>
<dbReference type="InterPro" id="IPR001173">
    <property type="entry name" value="Glyco_trans_2-like"/>
</dbReference>
<dbReference type="InterPro" id="IPR050834">
    <property type="entry name" value="Glycosyltransf_2"/>
</dbReference>
<dbReference type="SUPFAM" id="SSF53448">
    <property type="entry name" value="Nucleotide-diphospho-sugar transferases"/>
    <property type="match status" value="1"/>
</dbReference>
<dbReference type="GO" id="GO:0016757">
    <property type="term" value="F:glycosyltransferase activity"/>
    <property type="evidence" value="ECO:0007669"/>
    <property type="project" value="UniProtKB-KW"/>
</dbReference>
<accession>A0A940MRC0</accession>
<dbReference type="Pfam" id="PF00535">
    <property type="entry name" value="Glycos_transf_2"/>
    <property type="match status" value="1"/>
</dbReference>
<sequence length="311" mass="33042">MPLPRVTILMACHEGAAHLEAQLASIAAQEGVDWHLVASDDGSRDATPEILAAFRARNPARVTLRAGPCRGAAAHFLDLLCASDLPEGTLDAPVALSDQDDIWYPEKLKQALFRLEMASCAPLAPAVYSARSRHVTADGRPLGWSRQHHGAASFGNALVENRVSGHAAVLNPAALALVRAVGAVDVPFHDWWLYLLVTACGGTVICDPAVVLDYRQHTGNVLGAPRGVLARLSRLARVLGPEGPRLQAANRTALARAAPWLMREAHALLSDLDRAPRAGPARAARLARLGVSRRHAPADAALWLAAALGRV</sequence>
<evidence type="ECO:0000256" key="2">
    <source>
        <dbReference type="ARBA" id="ARBA00022676"/>
    </source>
</evidence>
<keyword evidence="2 5" id="KW-0328">Glycosyltransferase</keyword>
<comment type="caution">
    <text evidence="5">The sequence shown here is derived from an EMBL/GenBank/DDBJ whole genome shotgun (WGS) entry which is preliminary data.</text>
</comment>
<protein>
    <submittedName>
        <fullName evidence="5">Glycosyltransferase</fullName>
        <ecNumber evidence="5">2.4.-.-</ecNumber>
    </submittedName>
</protein>
<keyword evidence="3 5" id="KW-0808">Transferase</keyword>
<dbReference type="AlphaFoldDB" id="A0A940MRC0"/>
<proteinExistence type="inferred from homology"/>
<name>A0A940MRC0_9RHOB</name>
<dbReference type="InterPro" id="IPR029044">
    <property type="entry name" value="Nucleotide-diphossugar_trans"/>
</dbReference>
<evidence type="ECO:0000313" key="6">
    <source>
        <dbReference type="Proteomes" id="UP000675940"/>
    </source>
</evidence>
<evidence type="ECO:0000313" key="5">
    <source>
        <dbReference type="EMBL" id="MBP0484498.1"/>
    </source>
</evidence>
<dbReference type="EMBL" id="JAGISH010000013">
    <property type="protein sequence ID" value="MBP0484498.1"/>
    <property type="molecule type" value="Genomic_DNA"/>
</dbReference>
<keyword evidence="6" id="KW-1185">Reference proteome</keyword>
<comment type="similarity">
    <text evidence="1">Belongs to the glycosyltransferase 2 family.</text>
</comment>
<gene>
    <name evidence="5" type="ORF">J5474_18665</name>
</gene>
<dbReference type="EC" id="2.4.-.-" evidence="5"/>
<organism evidence="5 6">
    <name type="scientific">Sagittula salina</name>
    <dbReference type="NCBI Taxonomy" id="2820268"/>
    <lineage>
        <taxon>Bacteria</taxon>
        <taxon>Pseudomonadati</taxon>
        <taxon>Pseudomonadota</taxon>
        <taxon>Alphaproteobacteria</taxon>
        <taxon>Rhodobacterales</taxon>
        <taxon>Roseobacteraceae</taxon>
        <taxon>Sagittula</taxon>
    </lineage>
</organism>
<dbReference type="RefSeq" id="WP_209362916.1">
    <property type="nucleotide sequence ID" value="NZ_JAGISH010000013.1"/>
</dbReference>
<dbReference type="Proteomes" id="UP000675940">
    <property type="component" value="Unassembled WGS sequence"/>
</dbReference>